<feature type="transmembrane region" description="Helical" evidence="14">
    <location>
        <begin position="186"/>
        <end position="209"/>
    </location>
</feature>
<dbReference type="PROSITE" id="PS51371">
    <property type="entry name" value="CBS"/>
    <property type="match status" value="2"/>
</dbReference>
<keyword evidence="18" id="KW-1185">Reference proteome</keyword>
<dbReference type="GO" id="GO:0006508">
    <property type="term" value="P:proteolysis"/>
    <property type="evidence" value="ECO:0007669"/>
    <property type="project" value="UniProtKB-KW"/>
</dbReference>
<evidence type="ECO:0000256" key="5">
    <source>
        <dbReference type="ARBA" id="ARBA00022692"/>
    </source>
</evidence>
<evidence type="ECO:0000256" key="11">
    <source>
        <dbReference type="ARBA" id="ARBA00023049"/>
    </source>
</evidence>
<dbReference type="InterPro" id="IPR016483">
    <property type="entry name" value="UCP006404_Pept_M50_CBS"/>
</dbReference>
<dbReference type="Pfam" id="PF00571">
    <property type="entry name" value="CBS"/>
    <property type="match status" value="2"/>
</dbReference>
<dbReference type="Proteomes" id="UP001500908">
    <property type="component" value="Unassembled WGS sequence"/>
</dbReference>
<dbReference type="SMART" id="SM00116">
    <property type="entry name" value="CBS"/>
    <property type="match status" value="2"/>
</dbReference>
<evidence type="ECO:0000256" key="8">
    <source>
        <dbReference type="ARBA" id="ARBA00022801"/>
    </source>
</evidence>
<protein>
    <recommendedName>
        <fullName evidence="14">Zinc metalloprotease</fullName>
    </recommendedName>
</protein>
<evidence type="ECO:0000256" key="13">
    <source>
        <dbReference type="ARBA" id="ARBA00023136"/>
    </source>
</evidence>
<keyword evidence="13 14" id="KW-0472">Membrane</keyword>
<evidence type="ECO:0000256" key="1">
    <source>
        <dbReference type="ARBA" id="ARBA00004651"/>
    </source>
</evidence>
<dbReference type="CDD" id="cd06164">
    <property type="entry name" value="S2P-M50_SpoIVFB_CBS"/>
    <property type="match status" value="1"/>
</dbReference>
<keyword evidence="6 14" id="KW-0479">Metal-binding</keyword>
<evidence type="ECO:0000313" key="17">
    <source>
        <dbReference type="EMBL" id="GAA3726223.1"/>
    </source>
</evidence>
<keyword evidence="10 14" id="KW-1133">Transmembrane helix</keyword>
<dbReference type="Pfam" id="PF02163">
    <property type="entry name" value="Peptidase_M50"/>
    <property type="match status" value="2"/>
</dbReference>
<keyword evidence="5 14" id="KW-0812">Transmembrane</keyword>
<dbReference type="RefSeq" id="WP_344966561.1">
    <property type="nucleotide sequence ID" value="NZ_BAABDD010000001.1"/>
</dbReference>
<dbReference type="InterPro" id="IPR000644">
    <property type="entry name" value="CBS_dom"/>
</dbReference>
<evidence type="ECO:0000256" key="6">
    <source>
        <dbReference type="ARBA" id="ARBA00022723"/>
    </source>
</evidence>
<keyword evidence="7" id="KW-0677">Repeat</keyword>
<dbReference type="InterPro" id="IPR008915">
    <property type="entry name" value="Peptidase_M50"/>
</dbReference>
<feature type="domain" description="CBS" evidence="16">
    <location>
        <begin position="316"/>
        <end position="375"/>
    </location>
</feature>
<evidence type="ECO:0000256" key="3">
    <source>
        <dbReference type="ARBA" id="ARBA00022475"/>
    </source>
</evidence>
<comment type="similarity">
    <text evidence="2 14">Belongs to the peptidase M50B family.</text>
</comment>
<gene>
    <name evidence="17" type="ORF">GCM10022402_03680</name>
</gene>
<proteinExistence type="inferred from homology"/>
<reference evidence="18" key="1">
    <citation type="journal article" date="2019" name="Int. J. Syst. Evol. Microbiol.">
        <title>The Global Catalogue of Microorganisms (GCM) 10K type strain sequencing project: providing services to taxonomists for standard genome sequencing and annotation.</title>
        <authorList>
            <consortium name="The Broad Institute Genomics Platform"/>
            <consortium name="The Broad Institute Genome Sequencing Center for Infectious Disease"/>
            <person name="Wu L."/>
            <person name="Ma J."/>
        </authorList>
    </citation>
    <scope>NUCLEOTIDE SEQUENCE [LARGE SCALE GENOMIC DNA]</scope>
    <source>
        <strain evidence="18">JCM 17137</strain>
    </source>
</reference>
<feature type="transmembrane region" description="Helical" evidence="14">
    <location>
        <begin position="116"/>
        <end position="137"/>
    </location>
</feature>
<evidence type="ECO:0000256" key="7">
    <source>
        <dbReference type="ARBA" id="ARBA00022737"/>
    </source>
</evidence>
<dbReference type="InterPro" id="IPR046342">
    <property type="entry name" value="CBS_dom_sf"/>
</dbReference>
<keyword evidence="8 14" id="KW-0378">Hydrolase</keyword>
<feature type="transmembrane region" description="Helical" evidence="14">
    <location>
        <begin position="12"/>
        <end position="32"/>
    </location>
</feature>
<evidence type="ECO:0000256" key="15">
    <source>
        <dbReference type="PROSITE-ProRule" id="PRU00703"/>
    </source>
</evidence>
<keyword evidence="11 14" id="KW-0482">Metalloprotease</keyword>
<organism evidence="17 18">
    <name type="scientific">Salinactinospora qingdaonensis</name>
    <dbReference type="NCBI Taxonomy" id="702744"/>
    <lineage>
        <taxon>Bacteria</taxon>
        <taxon>Bacillati</taxon>
        <taxon>Actinomycetota</taxon>
        <taxon>Actinomycetes</taxon>
        <taxon>Streptosporangiales</taxon>
        <taxon>Nocardiopsidaceae</taxon>
        <taxon>Salinactinospora</taxon>
    </lineage>
</organism>
<evidence type="ECO:0000256" key="14">
    <source>
        <dbReference type="PIRNR" id="PIRNR006404"/>
    </source>
</evidence>
<dbReference type="Gene3D" id="3.10.580.10">
    <property type="entry name" value="CBS-domain"/>
    <property type="match status" value="1"/>
</dbReference>
<dbReference type="GO" id="GO:0008233">
    <property type="term" value="F:peptidase activity"/>
    <property type="evidence" value="ECO:0007669"/>
    <property type="project" value="UniProtKB-KW"/>
</dbReference>
<evidence type="ECO:0000259" key="16">
    <source>
        <dbReference type="PROSITE" id="PS51371"/>
    </source>
</evidence>
<feature type="transmembrane region" description="Helical" evidence="14">
    <location>
        <begin position="47"/>
        <end position="67"/>
    </location>
</feature>
<dbReference type="SUPFAM" id="SSF54631">
    <property type="entry name" value="CBS-domain pair"/>
    <property type="match status" value="1"/>
</dbReference>
<comment type="subcellular location">
    <subcellularLocation>
        <location evidence="1 14">Cell membrane</location>
        <topology evidence="1 14">Multi-pass membrane protein</topology>
    </subcellularLocation>
</comment>
<keyword evidence="12 15" id="KW-0129">CBS domain</keyword>
<dbReference type="PIRSF" id="PIRSF006404">
    <property type="entry name" value="UCP006404_Pept_M50_CBS"/>
    <property type="match status" value="1"/>
</dbReference>
<keyword evidence="3 14" id="KW-1003">Cell membrane</keyword>
<dbReference type="PANTHER" id="PTHR39188">
    <property type="entry name" value="MEMBRANE-ASSOCIATED ZINC METALLOPROTEASE M50B"/>
    <property type="match status" value="1"/>
</dbReference>
<feature type="transmembrane region" description="Helical" evidence="14">
    <location>
        <begin position="143"/>
        <end position="165"/>
    </location>
</feature>
<evidence type="ECO:0000313" key="18">
    <source>
        <dbReference type="Proteomes" id="UP001500908"/>
    </source>
</evidence>
<name>A0ABP7EXF5_9ACTN</name>
<comment type="cofactor">
    <cofactor evidence="14">
        <name>Zn(2+)</name>
        <dbReference type="ChEBI" id="CHEBI:29105"/>
    </cofactor>
    <text evidence="14">Binds 1 zinc ion per subunit.</text>
</comment>
<evidence type="ECO:0000256" key="9">
    <source>
        <dbReference type="ARBA" id="ARBA00022833"/>
    </source>
</evidence>
<feature type="transmembrane region" description="Helical" evidence="14">
    <location>
        <begin position="215"/>
        <end position="232"/>
    </location>
</feature>
<evidence type="ECO:0000256" key="2">
    <source>
        <dbReference type="ARBA" id="ARBA00007931"/>
    </source>
</evidence>
<accession>A0ABP7EXF5</accession>
<feature type="domain" description="CBS" evidence="16">
    <location>
        <begin position="252"/>
        <end position="309"/>
    </location>
</feature>
<evidence type="ECO:0000256" key="4">
    <source>
        <dbReference type="ARBA" id="ARBA00022670"/>
    </source>
</evidence>
<dbReference type="EMBL" id="BAABDD010000001">
    <property type="protein sequence ID" value="GAA3726223.1"/>
    <property type="molecule type" value="Genomic_DNA"/>
</dbReference>
<keyword evidence="9 14" id="KW-0862">Zinc</keyword>
<evidence type="ECO:0000256" key="12">
    <source>
        <dbReference type="ARBA" id="ARBA00023122"/>
    </source>
</evidence>
<keyword evidence="4 14" id="KW-0645">Protease</keyword>
<comment type="caution">
    <text evidence="17">The sequence shown here is derived from an EMBL/GenBank/DDBJ whole genome shotgun (WGS) entry which is preliminary data.</text>
</comment>
<evidence type="ECO:0000256" key="10">
    <source>
        <dbReference type="ARBA" id="ARBA00022989"/>
    </source>
</evidence>
<sequence length="382" mass="40726">MQETFSLGRVAGIRVGLNWSVLVIFAIIVFGLAEGRLPSVYPDRPAWLYWGVGIATAVVFFASLLAHELAHAIVARRNGVVVDGITLWLLGGVARMRDEAPTPGAELRIAGVGPAVSFLLGMLFAVVAWLLSLVSAVGLDVEAVAWLAAINVVVAVFNVIPAAPLDGGRLLRALLWWRTGDRVRAAVGATTAGRFLGWFLVLLGLYVFLRGATLSGIWIALIGSFLIAVATSEGRQVQVRNMLAGVTVREAMTPDPVMAPAGTTIADFLYGPLFRYRHSAFPVTEDGTTAVGLVTVAQIQDVAVANRSSTTVADVMLPLDDSITVSPDEPLADLLDRLEPSPDQRWLVIDDGRLVGIVTPSDVSRAVTWLTSLTSRAGRRDG</sequence>
<dbReference type="PANTHER" id="PTHR39188:SF3">
    <property type="entry name" value="STAGE IV SPORULATION PROTEIN FB"/>
    <property type="match status" value="1"/>
</dbReference>